<proteinExistence type="predicted"/>
<evidence type="ECO:0000313" key="1">
    <source>
        <dbReference type="EMBL" id="CDX03742.1"/>
    </source>
</evidence>
<dbReference type="EMBL" id="LOCK01000024">
    <property type="protein sequence ID" value="KTE91480.1"/>
    <property type="molecule type" value="Genomic_DNA"/>
</dbReference>
<dbReference type="Pfam" id="PF10387">
    <property type="entry name" value="DUF2442"/>
    <property type="match status" value="1"/>
</dbReference>
<accession>A0A098B5W6</accession>
<dbReference type="Gene3D" id="3.30.2020.10">
    <property type="entry name" value="NE0471-like N-terminal domain"/>
    <property type="match status" value="1"/>
</dbReference>
<evidence type="ECO:0008006" key="4">
    <source>
        <dbReference type="Google" id="ProtNLM"/>
    </source>
</evidence>
<dbReference type="EMBL" id="LK996017">
    <property type="protein sequence ID" value="CDX03742.1"/>
    <property type="molecule type" value="Genomic_DNA"/>
</dbReference>
<dbReference type="InterPro" id="IPR018841">
    <property type="entry name" value="DUF2442"/>
</dbReference>
<protein>
    <recommendedName>
        <fullName evidence="4">DUF2442 domain-containing protein</fullName>
    </recommendedName>
</protein>
<reference evidence="1" key="1">
    <citation type="submission" date="2014-07" db="EMBL/GenBank/DDBJ databases">
        <authorList>
            <person name="Hornung V.Bastian."/>
        </authorList>
    </citation>
    <scope>NUCLEOTIDE SEQUENCE</scope>
    <source>
        <strain evidence="1">PCE-S</strain>
    </source>
</reference>
<sequence length="78" mass="9186">MVPRPKEVKALEDYRLQVFFENGETKIYDMSALLEMPFYSKLKNKSLFNTVKVKDITLEWATGQDICPDELYNNSRSF</sequence>
<dbReference type="Proteomes" id="UP000054623">
    <property type="component" value="Unassembled WGS sequence"/>
</dbReference>
<evidence type="ECO:0000313" key="2">
    <source>
        <dbReference type="EMBL" id="KTE91480.1"/>
    </source>
</evidence>
<dbReference type="OrthoDB" id="162796at2"/>
<dbReference type="RefSeq" id="WP_018213379.1">
    <property type="nucleotide sequence ID" value="NZ_LK996017.1"/>
</dbReference>
<gene>
    <name evidence="2" type="ORF">AT727_21995</name>
    <name evidence="1" type="ORF">DPCES_3856</name>
</gene>
<name>A0A098B5W6_DESHA</name>
<dbReference type="SUPFAM" id="SSF143880">
    <property type="entry name" value="NE0471 N-terminal domain-like"/>
    <property type="match status" value="1"/>
</dbReference>
<dbReference type="PATRIC" id="fig|49338.4.peg.4144"/>
<dbReference type="AlphaFoldDB" id="A0A098B5W6"/>
<organism evidence="1">
    <name type="scientific">Desulfitobacterium hafniense</name>
    <name type="common">Desulfitobacterium frappieri</name>
    <dbReference type="NCBI Taxonomy" id="49338"/>
    <lineage>
        <taxon>Bacteria</taxon>
        <taxon>Bacillati</taxon>
        <taxon>Bacillota</taxon>
        <taxon>Clostridia</taxon>
        <taxon>Eubacteriales</taxon>
        <taxon>Desulfitobacteriaceae</taxon>
        <taxon>Desulfitobacterium</taxon>
    </lineage>
</organism>
<reference evidence="2 3" key="2">
    <citation type="submission" date="2015-12" db="EMBL/GenBank/DDBJ databases">
        <title>Draft Genome Sequence of Desulfitobacterium hafniense Strain DH, a Sulfate-reducing Bacterium Isolated from Paddy Soils.</title>
        <authorList>
            <person name="Bao P."/>
            <person name="Zhang X."/>
            <person name="Li G."/>
        </authorList>
    </citation>
    <scope>NUCLEOTIDE SEQUENCE [LARGE SCALE GENOMIC DNA]</scope>
    <source>
        <strain evidence="2 3">DH</strain>
    </source>
</reference>
<evidence type="ECO:0000313" key="3">
    <source>
        <dbReference type="Proteomes" id="UP000054623"/>
    </source>
</evidence>
<dbReference type="InterPro" id="IPR036782">
    <property type="entry name" value="NE0471-like_N"/>
</dbReference>